<dbReference type="InterPro" id="IPR003439">
    <property type="entry name" value="ABC_transporter-like_ATP-bd"/>
</dbReference>
<dbReference type="Pfam" id="PF00005">
    <property type="entry name" value="ABC_tran"/>
    <property type="match status" value="1"/>
</dbReference>
<keyword evidence="3" id="KW-0813">Transport</keyword>
<proteinExistence type="inferred from homology"/>
<keyword evidence="6" id="KW-0472">Membrane</keyword>
<dbReference type="AlphaFoldDB" id="A0A8R1HHH5"/>
<dbReference type="InterPro" id="IPR027417">
    <property type="entry name" value="P-loop_NTPase"/>
</dbReference>
<evidence type="ECO:0000256" key="4">
    <source>
        <dbReference type="ARBA" id="ARBA00022692"/>
    </source>
</evidence>
<protein>
    <submittedName>
        <fullName evidence="8">ABC transporter domain-containing protein</fullName>
    </submittedName>
</protein>
<evidence type="ECO:0000256" key="2">
    <source>
        <dbReference type="ARBA" id="ARBA00005814"/>
    </source>
</evidence>
<dbReference type="InterPro" id="IPR050352">
    <property type="entry name" value="ABCG_transporters"/>
</dbReference>
<reference evidence="8" key="2">
    <citation type="submission" date="2022-06" db="UniProtKB">
        <authorList>
            <consortium name="EnsemblMetazoa"/>
        </authorList>
    </citation>
    <scope>IDENTIFICATION</scope>
    <source>
        <strain evidence="8">DF5081</strain>
    </source>
</reference>
<dbReference type="PANTHER" id="PTHR48041">
    <property type="entry name" value="ABC TRANSPORTER G FAMILY MEMBER 28"/>
    <property type="match status" value="1"/>
</dbReference>
<accession>A0A8R1HHH5</accession>
<dbReference type="GO" id="GO:0042626">
    <property type="term" value="F:ATPase-coupled transmembrane transporter activity"/>
    <property type="evidence" value="ECO:0007669"/>
    <property type="project" value="TreeGrafter"/>
</dbReference>
<dbReference type="GO" id="GO:0005886">
    <property type="term" value="C:plasma membrane"/>
    <property type="evidence" value="ECO:0007669"/>
    <property type="project" value="TreeGrafter"/>
</dbReference>
<evidence type="ECO:0000256" key="3">
    <source>
        <dbReference type="ARBA" id="ARBA00022448"/>
    </source>
</evidence>
<reference evidence="9" key="1">
    <citation type="submission" date="2010-08" db="EMBL/GenBank/DDBJ databases">
        <authorList>
            <consortium name="Caenorhabditis japonica Sequencing Consortium"/>
            <person name="Wilson R.K."/>
        </authorList>
    </citation>
    <scope>NUCLEOTIDE SEQUENCE [LARGE SCALE GENOMIC DNA]</scope>
    <source>
        <strain evidence="9">DF5081</strain>
    </source>
</reference>
<comment type="subcellular location">
    <subcellularLocation>
        <location evidence="1">Membrane</location>
        <topology evidence="1">Multi-pass membrane protein</topology>
    </subcellularLocation>
</comment>
<evidence type="ECO:0000256" key="6">
    <source>
        <dbReference type="ARBA" id="ARBA00023136"/>
    </source>
</evidence>
<keyword evidence="5" id="KW-1133">Transmembrane helix</keyword>
<evidence type="ECO:0000256" key="5">
    <source>
        <dbReference type="ARBA" id="ARBA00022989"/>
    </source>
</evidence>
<keyword evidence="4" id="KW-0812">Transmembrane</keyword>
<dbReference type="SUPFAM" id="SSF52540">
    <property type="entry name" value="P-loop containing nucleoside triphosphate hydrolases"/>
    <property type="match status" value="1"/>
</dbReference>
<evidence type="ECO:0000259" key="7">
    <source>
        <dbReference type="Pfam" id="PF00005"/>
    </source>
</evidence>
<name>A0A8R1HHH5_CAEJA</name>
<comment type="similarity">
    <text evidence="2">Belongs to the ABC transporter superfamily. ABCG family. Eye pigment precursor importer (TC 3.A.1.204) subfamily.</text>
</comment>
<dbReference type="EnsemblMetazoa" id="CJA01735.1">
    <property type="protein sequence ID" value="CJA01735.1"/>
    <property type="gene ID" value="WBGene00120939"/>
</dbReference>
<dbReference type="GO" id="GO:0005524">
    <property type="term" value="F:ATP binding"/>
    <property type="evidence" value="ECO:0007669"/>
    <property type="project" value="InterPro"/>
</dbReference>
<evidence type="ECO:0000313" key="9">
    <source>
        <dbReference type="Proteomes" id="UP000005237"/>
    </source>
</evidence>
<dbReference type="GO" id="GO:0016887">
    <property type="term" value="F:ATP hydrolysis activity"/>
    <property type="evidence" value="ECO:0007669"/>
    <property type="project" value="InterPro"/>
</dbReference>
<keyword evidence="9" id="KW-1185">Reference proteome</keyword>
<evidence type="ECO:0000313" key="8">
    <source>
        <dbReference type="EnsemblMetazoa" id="CJA01735.1"/>
    </source>
</evidence>
<feature type="domain" description="ABC transporter" evidence="7">
    <location>
        <begin position="91"/>
        <end position="130"/>
    </location>
</feature>
<dbReference type="Proteomes" id="UP000005237">
    <property type="component" value="Unassembled WGS sequence"/>
</dbReference>
<evidence type="ECO:0000256" key="1">
    <source>
        <dbReference type="ARBA" id="ARBA00004141"/>
    </source>
</evidence>
<organism evidence="8 9">
    <name type="scientific">Caenorhabditis japonica</name>
    <dbReference type="NCBI Taxonomy" id="281687"/>
    <lineage>
        <taxon>Eukaryota</taxon>
        <taxon>Metazoa</taxon>
        <taxon>Ecdysozoa</taxon>
        <taxon>Nematoda</taxon>
        <taxon>Chromadorea</taxon>
        <taxon>Rhabditida</taxon>
        <taxon>Rhabditina</taxon>
        <taxon>Rhabditomorpha</taxon>
        <taxon>Rhabditoidea</taxon>
        <taxon>Rhabditidae</taxon>
        <taxon>Peloderinae</taxon>
        <taxon>Caenorhabditis</taxon>
    </lineage>
</organism>
<dbReference type="Gene3D" id="3.40.50.300">
    <property type="entry name" value="P-loop containing nucleotide triphosphate hydrolases"/>
    <property type="match status" value="1"/>
</dbReference>
<sequence length="154" mass="16796">MLQPKLSNVSVESMSVADTCSELEKLEKYNSNDFQPKMQLTWHDITVSDASDAKSTSSGSIFGSCCPPKVSDLEKMPEEKRILDNAFGVARPGEVTAIIGPSGAGKTTLLNVLTKRNLADLATSGSVKRETIRKKVSARRYDNSENNLLFIVNN</sequence>
<dbReference type="PANTHER" id="PTHR48041:SF139">
    <property type="entry name" value="PROTEIN SCARLET"/>
    <property type="match status" value="1"/>
</dbReference>